<evidence type="ECO:0000313" key="3">
    <source>
        <dbReference type="EMBL" id="OAN15025.1"/>
    </source>
</evidence>
<evidence type="ECO:0000256" key="1">
    <source>
        <dbReference type="SAM" id="Phobius"/>
    </source>
</evidence>
<evidence type="ECO:0000313" key="4">
    <source>
        <dbReference type="Proteomes" id="UP000078447"/>
    </source>
</evidence>
<dbReference type="Proteomes" id="UP000078447">
    <property type="component" value="Unassembled WGS sequence"/>
</dbReference>
<keyword evidence="1" id="KW-0472">Membrane</keyword>
<comment type="caution">
    <text evidence="3">The sequence shown here is derived from an EMBL/GenBank/DDBJ whole genome shotgun (WGS) entry which is preliminary data.</text>
</comment>
<proteinExistence type="predicted"/>
<dbReference type="RefSeq" id="WP_026832585.1">
    <property type="nucleotide sequence ID" value="NZ_LVVL01000001.1"/>
</dbReference>
<dbReference type="Gene3D" id="2.160.20.120">
    <property type="match status" value="1"/>
</dbReference>
<keyword evidence="4" id="KW-1185">Reference proteome</keyword>
<accession>A0ABX2VB03</accession>
<dbReference type="Pfam" id="PF13349">
    <property type="entry name" value="DUF4097"/>
    <property type="match status" value="1"/>
</dbReference>
<protein>
    <recommendedName>
        <fullName evidence="2">DUF4097 domain-containing protein</fullName>
    </recommendedName>
</protein>
<sequence>MDENTSRTERKRKQSSFTRLKDKRRKVAASFDRIGTRKPIRRPVIVYGSVVLSLVLLYTVTLFLTTDSLSRGESFKTTNRYKTLQVDAPNATVNFVRSTDGNVQLKLVDSASSQKRLKIGTSGTTLTVTGRDGFAARLGNRPSEEPGDYTIQVGLPSYMNQIDVEAESLKGMGVFAKTISMTAGTMDLNKIDADDISLTGRGKVQVENMNAVHADVVGESVNLAAYGAKLSLNVSTIDGAIRLKPAKAAGTIAVTTEGDIKAADRYTKQKEDDVALFELSKQEKPEVTVESEVGQVTLE</sequence>
<dbReference type="InterPro" id="IPR025164">
    <property type="entry name" value="Toastrack_DUF4097"/>
</dbReference>
<reference evidence="3 4" key="1">
    <citation type="submission" date="2016-03" db="EMBL/GenBank/DDBJ databases">
        <authorList>
            <person name="Cho S.-Y."/>
            <person name="Lim S."/>
            <person name="Kim H."/>
            <person name="Soh E.H."/>
            <person name="Moon J.S."/>
        </authorList>
    </citation>
    <scope>NUCLEOTIDE SEQUENCE [LARGE SCALE GENOMIC DNA]</scope>
    <source>
        <strain evidence="3 4">KCTC 3810</strain>
    </source>
</reference>
<gene>
    <name evidence="3" type="ORF">A3783_03535</name>
</gene>
<organism evidence="3 4">
    <name type="scientific">Exiguobacterium undae</name>
    <dbReference type="NCBI Taxonomy" id="169177"/>
    <lineage>
        <taxon>Bacteria</taxon>
        <taxon>Bacillati</taxon>
        <taxon>Bacillota</taxon>
        <taxon>Bacilli</taxon>
        <taxon>Bacillales</taxon>
        <taxon>Bacillales Family XII. Incertae Sedis</taxon>
        <taxon>Exiguobacterium</taxon>
    </lineage>
</organism>
<evidence type="ECO:0000259" key="2">
    <source>
        <dbReference type="Pfam" id="PF13349"/>
    </source>
</evidence>
<name>A0ABX2VB03_9BACL</name>
<feature type="domain" description="DUF4097" evidence="2">
    <location>
        <begin position="82"/>
        <end position="272"/>
    </location>
</feature>
<keyword evidence="1" id="KW-0812">Transmembrane</keyword>
<dbReference type="EMBL" id="LVVL01000001">
    <property type="protein sequence ID" value="OAN15025.1"/>
    <property type="molecule type" value="Genomic_DNA"/>
</dbReference>
<keyword evidence="1" id="KW-1133">Transmembrane helix</keyword>
<feature type="transmembrane region" description="Helical" evidence="1">
    <location>
        <begin position="44"/>
        <end position="64"/>
    </location>
</feature>